<organism evidence="16 17">
    <name type="scientific">Thioalkalivibrio nitratireducens (strain DSM 14787 / UNIQEM 213 / ALEN2)</name>
    <dbReference type="NCBI Taxonomy" id="1255043"/>
    <lineage>
        <taxon>Bacteria</taxon>
        <taxon>Pseudomonadati</taxon>
        <taxon>Pseudomonadota</taxon>
        <taxon>Gammaproteobacteria</taxon>
        <taxon>Chromatiales</taxon>
        <taxon>Ectothiorhodospiraceae</taxon>
        <taxon>Thioalkalivibrio</taxon>
    </lineage>
</organism>
<comment type="subcellular location">
    <subcellularLocation>
        <location evidence="2">Cytoplasm</location>
    </subcellularLocation>
</comment>
<evidence type="ECO:0000256" key="1">
    <source>
        <dbReference type="ARBA" id="ARBA00002724"/>
    </source>
</evidence>
<evidence type="ECO:0000256" key="5">
    <source>
        <dbReference type="ARBA" id="ARBA00022490"/>
    </source>
</evidence>
<dbReference type="HOGENOM" id="CLU_005316_0_4_6"/>
<feature type="binding site" evidence="14">
    <location>
        <position position="298"/>
    </location>
    <ligand>
        <name>S-adenosyl-L-methionine</name>
        <dbReference type="ChEBI" id="CHEBI:59789"/>
    </ligand>
</feature>
<dbReference type="Proteomes" id="UP000010809">
    <property type="component" value="Chromosome"/>
</dbReference>
<evidence type="ECO:0000256" key="10">
    <source>
        <dbReference type="ARBA" id="ARBA00022884"/>
    </source>
</evidence>
<gene>
    <name evidence="16" type="primary">rsmB [H]</name>
    <name evidence="16" type="ordered locus">TVNIR_0419</name>
</gene>
<dbReference type="InterPro" id="IPR054728">
    <property type="entry name" value="RsmB-like_ferredoxin"/>
</dbReference>
<feature type="active site" description="Nucleophile" evidence="14">
    <location>
        <position position="351"/>
    </location>
</feature>
<dbReference type="Gene3D" id="1.10.287.730">
    <property type="entry name" value="Helix hairpin bin"/>
    <property type="match status" value="1"/>
</dbReference>
<dbReference type="PROSITE" id="PS51686">
    <property type="entry name" value="SAM_MT_RSMB_NOP"/>
    <property type="match status" value="1"/>
</dbReference>
<keyword evidence="5" id="KW-0963">Cytoplasm</keyword>
<dbReference type="EMBL" id="CP003989">
    <property type="protein sequence ID" value="AGA32124.1"/>
    <property type="molecule type" value="Genomic_DNA"/>
</dbReference>
<dbReference type="InterPro" id="IPR049560">
    <property type="entry name" value="MeTrfase_RsmB-F_NOP2_cat"/>
</dbReference>
<dbReference type="NCBIfam" id="NF008149">
    <property type="entry name" value="PRK10901.1"/>
    <property type="match status" value="1"/>
</dbReference>
<name>L0DRA7_THIND</name>
<dbReference type="Pfam" id="PF01189">
    <property type="entry name" value="Methyltr_RsmB-F"/>
    <property type="match status" value="1"/>
</dbReference>
<dbReference type="PRINTS" id="PR02008">
    <property type="entry name" value="RCMTFAMILY"/>
</dbReference>
<dbReference type="Gene3D" id="1.10.940.10">
    <property type="entry name" value="NusB-like"/>
    <property type="match status" value="1"/>
</dbReference>
<feature type="binding site" evidence="14">
    <location>
        <position position="253"/>
    </location>
    <ligand>
        <name>S-adenosyl-L-methionine</name>
        <dbReference type="ChEBI" id="CHEBI:59789"/>
    </ligand>
</feature>
<keyword evidence="8 14" id="KW-0808">Transferase</keyword>
<dbReference type="eggNOG" id="COG0781">
    <property type="taxonomic scope" value="Bacteria"/>
</dbReference>
<dbReference type="KEGG" id="tni:TVNIR_0419"/>
<dbReference type="InterPro" id="IPR035926">
    <property type="entry name" value="NusB-like_sf"/>
</dbReference>
<dbReference type="Gene3D" id="3.30.70.1170">
    <property type="entry name" value="Sun protein, domain 3"/>
    <property type="match status" value="1"/>
</dbReference>
<dbReference type="STRING" id="1255043.TVNIR_0419"/>
<evidence type="ECO:0000256" key="4">
    <source>
        <dbReference type="ARBA" id="ARBA00012140"/>
    </source>
</evidence>
<evidence type="ECO:0000256" key="11">
    <source>
        <dbReference type="ARBA" id="ARBA00030399"/>
    </source>
</evidence>
<evidence type="ECO:0000256" key="12">
    <source>
        <dbReference type="ARBA" id="ARBA00031088"/>
    </source>
</evidence>
<dbReference type="Pfam" id="PF22458">
    <property type="entry name" value="RsmF-B_ferredox"/>
    <property type="match status" value="1"/>
</dbReference>
<dbReference type="InterPro" id="IPR004573">
    <property type="entry name" value="rRNA_ssu_MeTfrase_B"/>
</dbReference>
<keyword evidence="17" id="KW-1185">Reference proteome</keyword>
<dbReference type="FunFam" id="3.40.50.150:FF:000022">
    <property type="entry name" value="Ribosomal RNA small subunit methyltransferase B"/>
    <property type="match status" value="1"/>
</dbReference>
<comment type="similarity">
    <text evidence="3 14">Belongs to the class I-like SAM-binding methyltransferase superfamily. RsmB/NOP family.</text>
</comment>
<accession>L0DRA7</accession>
<keyword evidence="10 14" id="KW-0694">RNA-binding</keyword>
<keyword evidence="6" id="KW-0698">rRNA processing</keyword>
<feature type="binding site" evidence="14">
    <location>
        <position position="279"/>
    </location>
    <ligand>
        <name>S-adenosyl-L-methionine</name>
        <dbReference type="ChEBI" id="CHEBI:59789"/>
    </ligand>
</feature>
<dbReference type="SUPFAM" id="SSF53335">
    <property type="entry name" value="S-adenosyl-L-methionine-dependent methyltransferases"/>
    <property type="match status" value="1"/>
</dbReference>
<feature type="domain" description="SAM-dependent MTase RsmB/NOP-type" evidence="15">
    <location>
        <begin position="139"/>
        <end position="409"/>
    </location>
</feature>
<dbReference type="CDD" id="cd02440">
    <property type="entry name" value="AdoMet_MTases"/>
    <property type="match status" value="1"/>
</dbReference>
<dbReference type="EC" id="2.1.1.176" evidence="4"/>
<protein>
    <recommendedName>
        <fullName evidence="4">16S rRNA (cytosine(967)-C(5))-methyltransferase</fullName>
        <ecNumber evidence="4">2.1.1.176</ecNumber>
    </recommendedName>
    <alternativeName>
        <fullName evidence="11">16S rRNA m5C967 methyltransferase</fullName>
    </alternativeName>
    <alternativeName>
        <fullName evidence="12">rRNA (cytosine-C(5)-)-methyltransferase RsmB</fullName>
    </alternativeName>
</protein>
<evidence type="ECO:0000256" key="7">
    <source>
        <dbReference type="ARBA" id="ARBA00022603"/>
    </source>
</evidence>
<dbReference type="PANTHER" id="PTHR22807:SF61">
    <property type="entry name" value="NOL1_NOP2_SUN FAMILY PROTEIN _ ANTITERMINATION NUSB DOMAIN-CONTAINING PROTEIN"/>
    <property type="match status" value="1"/>
</dbReference>
<dbReference type="Pfam" id="PF01029">
    <property type="entry name" value="NusB"/>
    <property type="match status" value="1"/>
</dbReference>
<sequence length="410" mass="44324">MALADETADLPPREAAWVRALAFATVRWYVQLEAMVEGMLDRPLKPRDAVIRVLLCQGLAEIFRFGTPDHAAVRETAELARAIQRPGAVGLVNALLRRALRERELLGQAMQRTPALRHACPAWLVAGIRASYPERWEAVLEASTRAAPMTLRVNTARVSRAAMQERLERAGLAAQPHPLVPTALTLAEPVDVDAIPGFADGLLSVQDAAAQWAGLLLSPQPGERILDACAAPGGKTGHLLEASSGGIDLTALDVDGARMGRVRDNLRRLGYRAQLVIGDLADPEDWWDGRPFDAILLDVPCSATGVIRRHPDIKLLRRAADIPALAARQRELLAQAWRLLRPGGRLLYVTCSLLADENERVVGSWLAATPDAKPLPLAFPGGDDRPVGRAVALGAEDMDGFYFALLGRAG</sequence>
<dbReference type="InterPro" id="IPR029063">
    <property type="entry name" value="SAM-dependent_MTases_sf"/>
</dbReference>
<dbReference type="GO" id="GO:0006355">
    <property type="term" value="P:regulation of DNA-templated transcription"/>
    <property type="evidence" value="ECO:0007669"/>
    <property type="project" value="InterPro"/>
</dbReference>
<keyword evidence="7 14" id="KW-0489">Methyltransferase</keyword>
<evidence type="ECO:0000256" key="6">
    <source>
        <dbReference type="ARBA" id="ARBA00022552"/>
    </source>
</evidence>
<feature type="binding site" evidence="14">
    <location>
        <begin position="229"/>
        <end position="235"/>
    </location>
    <ligand>
        <name>S-adenosyl-L-methionine</name>
        <dbReference type="ChEBI" id="CHEBI:59789"/>
    </ligand>
</feature>
<evidence type="ECO:0000259" key="15">
    <source>
        <dbReference type="PROSITE" id="PS51686"/>
    </source>
</evidence>
<reference evidence="16" key="1">
    <citation type="submission" date="2015-12" db="EMBL/GenBank/DDBJ databases">
        <authorList>
            <person name="Tikhonova T.V."/>
            <person name="Pavlov A.R."/>
            <person name="Beletsky A.V."/>
            <person name="Mardanov A.V."/>
            <person name="Sorokin D.Y."/>
            <person name="Ravin N.V."/>
            <person name="Popov V.O."/>
        </authorList>
    </citation>
    <scope>NUCLEOTIDE SEQUENCE</scope>
    <source>
        <strain evidence="16">DSM 14787</strain>
    </source>
</reference>
<dbReference type="InterPro" id="IPR018314">
    <property type="entry name" value="RsmB/NOL1/NOP2-like_CS"/>
</dbReference>
<dbReference type="Gene3D" id="3.40.50.150">
    <property type="entry name" value="Vaccinia Virus protein VP39"/>
    <property type="match status" value="1"/>
</dbReference>
<dbReference type="NCBIfam" id="TIGR00563">
    <property type="entry name" value="rsmB"/>
    <property type="match status" value="1"/>
</dbReference>
<dbReference type="PANTHER" id="PTHR22807">
    <property type="entry name" value="NOP2 YEAST -RELATED NOL1/NOP2/FMU SUN DOMAIN-CONTAINING"/>
    <property type="match status" value="1"/>
</dbReference>
<dbReference type="SUPFAM" id="SSF48013">
    <property type="entry name" value="NusB-like"/>
    <property type="match status" value="1"/>
</dbReference>
<evidence type="ECO:0000256" key="9">
    <source>
        <dbReference type="ARBA" id="ARBA00022691"/>
    </source>
</evidence>
<comment type="function">
    <text evidence="1">Specifically methylates the cytosine at position 967 (m5C967) of 16S rRNA.</text>
</comment>
<proteinExistence type="inferred from homology"/>
<evidence type="ECO:0000256" key="13">
    <source>
        <dbReference type="ARBA" id="ARBA00047283"/>
    </source>
</evidence>
<dbReference type="GO" id="GO:0003723">
    <property type="term" value="F:RNA binding"/>
    <property type="evidence" value="ECO:0007669"/>
    <property type="project" value="UniProtKB-UniRule"/>
</dbReference>
<dbReference type="AlphaFoldDB" id="L0DRA7"/>
<dbReference type="PATRIC" id="fig|1255043.3.peg.421"/>
<evidence type="ECO:0000256" key="14">
    <source>
        <dbReference type="PROSITE-ProRule" id="PRU01023"/>
    </source>
</evidence>
<evidence type="ECO:0000256" key="2">
    <source>
        <dbReference type="ARBA" id="ARBA00004496"/>
    </source>
</evidence>
<keyword evidence="9 14" id="KW-0949">S-adenosyl-L-methionine</keyword>
<dbReference type="InterPro" id="IPR001678">
    <property type="entry name" value="MeTrfase_RsmB-F_NOP2_dom"/>
</dbReference>
<comment type="catalytic activity">
    <reaction evidence="13">
        <text>cytidine(967) in 16S rRNA + S-adenosyl-L-methionine = 5-methylcytidine(967) in 16S rRNA + S-adenosyl-L-homocysteine + H(+)</text>
        <dbReference type="Rhea" id="RHEA:42748"/>
        <dbReference type="Rhea" id="RHEA-COMP:10219"/>
        <dbReference type="Rhea" id="RHEA-COMP:10220"/>
        <dbReference type="ChEBI" id="CHEBI:15378"/>
        <dbReference type="ChEBI" id="CHEBI:57856"/>
        <dbReference type="ChEBI" id="CHEBI:59789"/>
        <dbReference type="ChEBI" id="CHEBI:74483"/>
        <dbReference type="ChEBI" id="CHEBI:82748"/>
        <dbReference type="EC" id="2.1.1.176"/>
    </reaction>
</comment>
<dbReference type="PROSITE" id="PS01153">
    <property type="entry name" value="NOL1_NOP2_SUN"/>
    <property type="match status" value="1"/>
</dbReference>
<evidence type="ECO:0000313" key="17">
    <source>
        <dbReference type="Proteomes" id="UP000010809"/>
    </source>
</evidence>
<dbReference type="eggNOG" id="COG0144">
    <property type="taxonomic scope" value="Bacteria"/>
</dbReference>
<evidence type="ECO:0000256" key="3">
    <source>
        <dbReference type="ARBA" id="ARBA00007494"/>
    </source>
</evidence>
<dbReference type="InterPro" id="IPR023267">
    <property type="entry name" value="RCMT"/>
</dbReference>
<dbReference type="InterPro" id="IPR006027">
    <property type="entry name" value="NusB_RsmB_TIM44"/>
</dbReference>
<dbReference type="GO" id="GO:0008649">
    <property type="term" value="F:rRNA methyltransferase activity"/>
    <property type="evidence" value="ECO:0007669"/>
    <property type="project" value="InterPro"/>
</dbReference>
<dbReference type="GO" id="GO:0005737">
    <property type="term" value="C:cytoplasm"/>
    <property type="evidence" value="ECO:0007669"/>
    <property type="project" value="UniProtKB-SubCell"/>
</dbReference>
<evidence type="ECO:0000313" key="16">
    <source>
        <dbReference type="EMBL" id="AGA32124.1"/>
    </source>
</evidence>
<evidence type="ECO:0000256" key="8">
    <source>
        <dbReference type="ARBA" id="ARBA00022679"/>
    </source>
</evidence>